<keyword evidence="1" id="KW-1133">Transmembrane helix</keyword>
<evidence type="ECO:0000313" key="2">
    <source>
        <dbReference type="EMBL" id="TWT58911.1"/>
    </source>
</evidence>
<evidence type="ECO:0000313" key="3">
    <source>
        <dbReference type="Proteomes" id="UP000317243"/>
    </source>
</evidence>
<organism evidence="2 3">
    <name type="scientific">Thalassoglobus neptunius</name>
    <dbReference type="NCBI Taxonomy" id="1938619"/>
    <lineage>
        <taxon>Bacteria</taxon>
        <taxon>Pseudomonadati</taxon>
        <taxon>Planctomycetota</taxon>
        <taxon>Planctomycetia</taxon>
        <taxon>Planctomycetales</taxon>
        <taxon>Planctomycetaceae</taxon>
        <taxon>Thalassoglobus</taxon>
    </lineage>
</organism>
<dbReference type="RefSeq" id="WP_146509629.1">
    <property type="nucleotide sequence ID" value="NZ_SIHI01000001.1"/>
</dbReference>
<reference evidence="2 3" key="1">
    <citation type="submission" date="2019-02" db="EMBL/GenBank/DDBJ databases">
        <title>Deep-cultivation of Planctomycetes and their phenomic and genomic characterization uncovers novel biology.</title>
        <authorList>
            <person name="Wiegand S."/>
            <person name="Jogler M."/>
            <person name="Boedeker C."/>
            <person name="Pinto D."/>
            <person name="Vollmers J."/>
            <person name="Rivas-Marin E."/>
            <person name="Kohn T."/>
            <person name="Peeters S.H."/>
            <person name="Heuer A."/>
            <person name="Rast P."/>
            <person name="Oberbeckmann S."/>
            <person name="Bunk B."/>
            <person name="Jeske O."/>
            <person name="Meyerdierks A."/>
            <person name="Storesund J.E."/>
            <person name="Kallscheuer N."/>
            <person name="Luecker S."/>
            <person name="Lage O.M."/>
            <person name="Pohl T."/>
            <person name="Merkel B.J."/>
            <person name="Hornburger P."/>
            <person name="Mueller R.-W."/>
            <person name="Bruemmer F."/>
            <person name="Labrenz M."/>
            <person name="Spormann A.M."/>
            <person name="Op Den Camp H."/>
            <person name="Overmann J."/>
            <person name="Amann R."/>
            <person name="Jetten M.S.M."/>
            <person name="Mascher T."/>
            <person name="Medema M.H."/>
            <person name="Devos D.P."/>
            <person name="Kaster A.-K."/>
            <person name="Ovreas L."/>
            <person name="Rohde M."/>
            <person name="Galperin M.Y."/>
            <person name="Jogler C."/>
        </authorList>
    </citation>
    <scope>NUCLEOTIDE SEQUENCE [LARGE SCALE GENOMIC DNA]</scope>
    <source>
        <strain evidence="2 3">KOR42</strain>
    </source>
</reference>
<gene>
    <name evidence="2" type="ORF">KOR42_22980</name>
</gene>
<dbReference type="EMBL" id="SIHI01000001">
    <property type="protein sequence ID" value="TWT58911.1"/>
    <property type="molecule type" value="Genomic_DNA"/>
</dbReference>
<name>A0A5C5X956_9PLAN</name>
<accession>A0A5C5X956</accession>
<dbReference type="AlphaFoldDB" id="A0A5C5X956"/>
<feature type="transmembrane region" description="Helical" evidence="1">
    <location>
        <begin position="76"/>
        <end position="95"/>
    </location>
</feature>
<keyword evidence="3" id="KW-1185">Reference proteome</keyword>
<sequence>MDFLEYPFVNLALTFLLGGVGTTLILVAISLLIGFMDPVVDLAWWIKSFLFGDEDYHRWDSLGQIGVYLRLLGGRLFLMTLCLAGVIVSVGLIGLL</sequence>
<comment type="caution">
    <text evidence="2">The sequence shown here is derived from an EMBL/GenBank/DDBJ whole genome shotgun (WGS) entry which is preliminary data.</text>
</comment>
<protein>
    <submittedName>
        <fullName evidence="2">Uncharacterized protein</fullName>
    </submittedName>
</protein>
<proteinExistence type="predicted"/>
<keyword evidence="1" id="KW-0472">Membrane</keyword>
<feature type="transmembrane region" description="Helical" evidence="1">
    <location>
        <begin position="12"/>
        <end position="35"/>
    </location>
</feature>
<dbReference type="Proteomes" id="UP000317243">
    <property type="component" value="Unassembled WGS sequence"/>
</dbReference>
<evidence type="ECO:0000256" key="1">
    <source>
        <dbReference type="SAM" id="Phobius"/>
    </source>
</evidence>
<keyword evidence="1" id="KW-0812">Transmembrane</keyword>